<dbReference type="EMBL" id="MU118273">
    <property type="protein sequence ID" value="KAF9643156.1"/>
    <property type="molecule type" value="Genomic_DNA"/>
</dbReference>
<dbReference type="Proteomes" id="UP000886501">
    <property type="component" value="Unassembled WGS sequence"/>
</dbReference>
<evidence type="ECO:0000313" key="1">
    <source>
        <dbReference type="EMBL" id="KAF9643156.1"/>
    </source>
</evidence>
<keyword evidence="2" id="KW-1185">Reference proteome</keyword>
<evidence type="ECO:0000313" key="2">
    <source>
        <dbReference type="Proteomes" id="UP000886501"/>
    </source>
</evidence>
<gene>
    <name evidence="1" type="ORF">BDM02DRAFT_3192110</name>
</gene>
<proteinExistence type="predicted"/>
<protein>
    <submittedName>
        <fullName evidence="1">Uncharacterized protein</fullName>
    </submittedName>
</protein>
<reference evidence="1" key="1">
    <citation type="submission" date="2019-10" db="EMBL/GenBank/DDBJ databases">
        <authorList>
            <consortium name="DOE Joint Genome Institute"/>
            <person name="Kuo A."/>
            <person name="Miyauchi S."/>
            <person name="Kiss E."/>
            <person name="Drula E."/>
            <person name="Kohler A."/>
            <person name="Sanchez-Garcia M."/>
            <person name="Andreopoulos B."/>
            <person name="Barry K.W."/>
            <person name="Bonito G."/>
            <person name="Buee M."/>
            <person name="Carver A."/>
            <person name="Chen C."/>
            <person name="Cichocki N."/>
            <person name="Clum A."/>
            <person name="Culley D."/>
            <person name="Crous P.W."/>
            <person name="Fauchery L."/>
            <person name="Girlanda M."/>
            <person name="Hayes R."/>
            <person name="Keri Z."/>
            <person name="Labutti K."/>
            <person name="Lipzen A."/>
            <person name="Lombard V."/>
            <person name="Magnuson J."/>
            <person name="Maillard F."/>
            <person name="Morin E."/>
            <person name="Murat C."/>
            <person name="Nolan M."/>
            <person name="Ohm R."/>
            <person name="Pangilinan J."/>
            <person name="Pereira M."/>
            <person name="Perotto S."/>
            <person name="Peter M."/>
            <person name="Riley R."/>
            <person name="Sitrit Y."/>
            <person name="Stielow B."/>
            <person name="Szollosi G."/>
            <person name="Zifcakova L."/>
            <person name="Stursova M."/>
            <person name="Spatafora J.W."/>
            <person name="Tedersoo L."/>
            <person name="Vaario L.-M."/>
            <person name="Yamada A."/>
            <person name="Yan M."/>
            <person name="Wang P."/>
            <person name="Xu J."/>
            <person name="Bruns T."/>
            <person name="Baldrian P."/>
            <person name="Vilgalys R."/>
            <person name="Henrissat B."/>
            <person name="Grigoriev I.V."/>
            <person name="Hibbett D."/>
            <person name="Nagy L.G."/>
            <person name="Martin F.M."/>
        </authorList>
    </citation>
    <scope>NUCLEOTIDE SEQUENCE</scope>
    <source>
        <strain evidence="1">P2</strain>
    </source>
</reference>
<organism evidence="1 2">
    <name type="scientific">Thelephora ganbajun</name>
    <name type="common">Ganba fungus</name>
    <dbReference type="NCBI Taxonomy" id="370292"/>
    <lineage>
        <taxon>Eukaryota</taxon>
        <taxon>Fungi</taxon>
        <taxon>Dikarya</taxon>
        <taxon>Basidiomycota</taxon>
        <taxon>Agaricomycotina</taxon>
        <taxon>Agaricomycetes</taxon>
        <taxon>Thelephorales</taxon>
        <taxon>Thelephoraceae</taxon>
        <taxon>Thelephora</taxon>
    </lineage>
</organism>
<comment type="caution">
    <text evidence="1">The sequence shown here is derived from an EMBL/GenBank/DDBJ whole genome shotgun (WGS) entry which is preliminary data.</text>
</comment>
<reference evidence="1" key="2">
    <citation type="journal article" date="2020" name="Nat. Commun.">
        <title>Large-scale genome sequencing of mycorrhizal fungi provides insights into the early evolution of symbiotic traits.</title>
        <authorList>
            <person name="Miyauchi S."/>
            <person name="Kiss E."/>
            <person name="Kuo A."/>
            <person name="Drula E."/>
            <person name="Kohler A."/>
            <person name="Sanchez-Garcia M."/>
            <person name="Morin E."/>
            <person name="Andreopoulos B."/>
            <person name="Barry K.W."/>
            <person name="Bonito G."/>
            <person name="Buee M."/>
            <person name="Carver A."/>
            <person name="Chen C."/>
            <person name="Cichocki N."/>
            <person name="Clum A."/>
            <person name="Culley D."/>
            <person name="Crous P.W."/>
            <person name="Fauchery L."/>
            <person name="Girlanda M."/>
            <person name="Hayes R.D."/>
            <person name="Keri Z."/>
            <person name="LaButti K."/>
            <person name="Lipzen A."/>
            <person name="Lombard V."/>
            <person name="Magnuson J."/>
            <person name="Maillard F."/>
            <person name="Murat C."/>
            <person name="Nolan M."/>
            <person name="Ohm R.A."/>
            <person name="Pangilinan J."/>
            <person name="Pereira M.F."/>
            <person name="Perotto S."/>
            <person name="Peter M."/>
            <person name="Pfister S."/>
            <person name="Riley R."/>
            <person name="Sitrit Y."/>
            <person name="Stielow J.B."/>
            <person name="Szollosi G."/>
            <person name="Zifcakova L."/>
            <person name="Stursova M."/>
            <person name="Spatafora J.W."/>
            <person name="Tedersoo L."/>
            <person name="Vaario L.M."/>
            <person name="Yamada A."/>
            <person name="Yan M."/>
            <person name="Wang P."/>
            <person name="Xu J."/>
            <person name="Bruns T."/>
            <person name="Baldrian P."/>
            <person name="Vilgalys R."/>
            <person name="Dunand C."/>
            <person name="Henrissat B."/>
            <person name="Grigoriev I.V."/>
            <person name="Hibbett D."/>
            <person name="Nagy L.G."/>
            <person name="Martin F.M."/>
        </authorList>
    </citation>
    <scope>NUCLEOTIDE SEQUENCE</scope>
    <source>
        <strain evidence="1">P2</strain>
    </source>
</reference>
<name>A0ACB6Z1Z9_THEGA</name>
<sequence>MLICPAEGCTFTTKSDRALTTHLGKCKRAATELTLITEDVRQQEDDRQQAKQHKILSLERLEVVPEVEEPMDVDPEDDGQPLASLTPIDIPSPPVNAPGPSVSRFGRVRRLPAKYQDMEINSHEIGQSLSHMPSFRTWRQQREEAEIAEAERRLLGPPALWTHYNARQRARASAGHKSVACR</sequence>
<accession>A0ACB6Z1Z9</accession>